<dbReference type="Pfam" id="PF01494">
    <property type="entry name" value="FAD_binding_3"/>
    <property type="match status" value="1"/>
</dbReference>
<dbReference type="InterPro" id="IPR036188">
    <property type="entry name" value="FAD/NAD-bd_sf"/>
</dbReference>
<evidence type="ECO:0000256" key="4">
    <source>
        <dbReference type="ARBA" id="ARBA00022630"/>
    </source>
</evidence>
<proteinExistence type="inferred from homology"/>
<dbReference type="NCBIfam" id="TIGR01988">
    <property type="entry name" value="Ubi-OHases"/>
    <property type="match status" value="1"/>
</dbReference>
<comment type="cofactor">
    <cofactor evidence="1">
        <name>FAD</name>
        <dbReference type="ChEBI" id="CHEBI:57692"/>
    </cofactor>
</comment>
<protein>
    <submittedName>
        <fullName evidence="9">FAD-dependent hydroxylase</fullName>
    </submittedName>
</protein>
<reference evidence="9 10" key="1">
    <citation type="submission" date="2018-08" db="EMBL/GenBank/DDBJ databases">
        <title>Wenzhouxiangella salilacus sp. nov., a novel bacterium isolated from a saline lake in Xinjiang Province, China.</title>
        <authorList>
            <person name="Han S."/>
        </authorList>
    </citation>
    <scope>NUCLEOTIDE SEQUENCE [LARGE SCALE GENOMIC DNA]</scope>
    <source>
        <strain evidence="9 10">XDB06</strain>
    </source>
</reference>
<dbReference type="PANTHER" id="PTHR43876">
    <property type="entry name" value="UBIQUINONE BIOSYNTHESIS MONOOXYGENASE COQ6, MITOCHONDRIAL"/>
    <property type="match status" value="1"/>
</dbReference>
<dbReference type="RefSeq" id="WP_116649116.1">
    <property type="nucleotide sequence ID" value="NZ_QUZK01000002.1"/>
</dbReference>
<keyword evidence="5" id="KW-0274">FAD</keyword>
<dbReference type="Gene3D" id="3.50.50.60">
    <property type="entry name" value="FAD/NAD(P)-binding domain"/>
    <property type="match status" value="2"/>
</dbReference>
<name>A0A3E1KD56_9GAMM</name>
<dbReference type="AlphaFoldDB" id="A0A3E1KD56"/>
<keyword evidence="4" id="KW-0285">Flavoprotein</keyword>
<dbReference type="SUPFAM" id="SSF51905">
    <property type="entry name" value="FAD/NAD(P)-binding domain"/>
    <property type="match status" value="1"/>
</dbReference>
<sequence>MKIDVAIVGAGPAGLCLARALDGMGLEIRLFDGSSGESLADPAEDGREIALTHASQAVLERLGVWQRLDSDALSDLRDAAVFDGESERPMRISHADGGRERLGTLVANHHIRKAAWDAVAAQDGVEVEAGVSVEGTALSAGGRRLSLSDGRSVDAELVIAADSRFSGLRRAAGIGARMRDFGRSMLLARMRLEHDHEHVAWEWFGYDRTLALLPLNGRRASAVITLPHEQARRLSELDEAEFNREVTAMYRGRLGEMRLEGQRHLYPLVGVWPDRLVSERLAAVGDAAVGMHPVTAHGFNLGLTGIDILSGEMRAAIGRGRPVSDPAVLSAYQRRHRMASLPLYLATATVVGLYTDDRLPARLLRRSVLRVASRVAPFRQAVARQLTGKGGLPGPLEFLRGTPP</sequence>
<dbReference type="OrthoDB" id="9769565at2"/>
<evidence type="ECO:0000256" key="6">
    <source>
        <dbReference type="ARBA" id="ARBA00023002"/>
    </source>
</evidence>
<comment type="caution">
    <text evidence="9">The sequence shown here is derived from an EMBL/GenBank/DDBJ whole genome shotgun (WGS) entry which is preliminary data.</text>
</comment>
<evidence type="ECO:0000256" key="1">
    <source>
        <dbReference type="ARBA" id="ARBA00001974"/>
    </source>
</evidence>
<dbReference type="InterPro" id="IPR002938">
    <property type="entry name" value="FAD-bd"/>
</dbReference>
<evidence type="ECO:0000256" key="3">
    <source>
        <dbReference type="ARBA" id="ARBA00005349"/>
    </source>
</evidence>
<dbReference type="GO" id="GO:0016705">
    <property type="term" value="F:oxidoreductase activity, acting on paired donors, with incorporation or reduction of molecular oxygen"/>
    <property type="evidence" value="ECO:0007669"/>
    <property type="project" value="InterPro"/>
</dbReference>
<keyword evidence="7" id="KW-0503">Monooxygenase</keyword>
<dbReference type="GO" id="GO:0006744">
    <property type="term" value="P:ubiquinone biosynthetic process"/>
    <property type="evidence" value="ECO:0007669"/>
    <property type="project" value="UniProtKB-UniPathway"/>
</dbReference>
<dbReference type="PRINTS" id="PR00420">
    <property type="entry name" value="RNGMNOXGNASE"/>
</dbReference>
<accession>A0A3E1KD56</accession>
<comment type="similarity">
    <text evidence="3">Belongs to the UbiH/COQ6 family.</text>
</comment>
<keyword evidence="6" id="KW-0560">Oxidoreductase</keyword>
<keyword evidence="10" id="KW-1185">Reference proteome</keyword>
<evidence type="ECO:0000256" key="5">
    <source>
        <dbReference type="ARBA" id="ARBA00022827"/>
    </source>
</evidence>
<evidence type="ECO:0000259" key="8">
    <source>
        <dbReference type="Pfam" id="PF01494"/>
    </source>
</evidence>
<dbReference type="Proteomes" id="UP000260351">
    <property type="component" value="Unassembled WGS sequence"/>
</dbReference>
<evidence type="ECO:0000256" key="7">
    <source>
        <dbReference type="ARBA" id="ARBA00023033"/>
    </source>
</evidence>
<evidence type="ECO:0000256" key="2">
    <source>
        <dbReference type="ARBA" id="ARBA00004749"/>
    </source>
</evidence>
<gene>
    <name evidence="9" type="ORF">DZC52_00260</name>
</gene>
<dbReference type="NCBIfam" id="NF006593">
    <property type="entry name" value="PRK09126.1"/>
    <property type="match status" value="1"/>
</dbReference>
<dbReference type="PANTHER" id="PTHR43876:SF25">
    <property type="entry name" value="MONOOXYGENASE NMA2164"/>
    <property type="match status" value="1"/>
</dbReference>
<dbReference type="GO" id="GO:0071949">
    <property type="term" value="F:FAD binding"/>
    <property type="evidence" value="ECO:0007669"/>
    <property type="project" value="InterPro"/>
</dbReference>
<comment type="pathway">
    <text evidence="2">Cofactor biosynthesis; ubiquinone biosynthesis.</text>
</comment>
<evidence type="ECO:0000313" key="9">
    <source>
        <dbReference type="EMBL" id="RFF33030.1"/>
    </source>
</evidence>
<dbReference type="UniPathway" id="UPA00232"/>
<dbReference type="InterPro" id="IPR051205">
    <property type="entry name" value="UbiH/COQ6_monooxygenase"/>
</dbReference>
<evidence type="ECO:0000313" key="10">
    <source>
        <dbReference type="Proteomes" id="UP000260351"/>
    </source>
</evidence>
<dbReference type="GO" id="GO:0004497">
    <property type="term" value="F:monooxygenase activity"/>
    <property type="evidence" value="ECO:0007669"/>
    <property type="project" value="UniProtKB-KW"/>
</dbReference>
<dbReference type="InterPro" id="IPR010971">
    <property type="entry name" value="UbiH/COQ6"/>
</dbReference>
<organism evidence="9 10">
    <name type="scientific">Wenzhouxiangella sediminis</name>
    <dbReference type="NCBI Taxonomy" id="1792836"/>
    <lineage>
        <taxon>Bacteria</taxon>
        <taxon>Pseudomonadati</taxon>
        <taxon>Pseudomonadota</taxon>
        <taxon>Gammaproteobacteria</taxon>
        <taxon>Chromatiales</taxon>
        <taxon>Wenzhouxiangellaceae</taxon>
        <taxon>Wenzhouxiangella</taxon>
    </lineage>
</organism>
<feature type="domain" description="FAD-binding" evidence="8">
    <location>
        <begin position="3"/>
        <end position="307"/>
    </location>
</feature>
<dbReference type="EMBL" id="QUZK01000002">
    <property type="protein sequence ID" value="RFF33030.1"/>
    <property type="molecule type" value="Genomic_DNA"/>
</dbReference>